<dbReference type="InterPro" id="IPR010045">
    <property type="entry name" value="DeoB"/>
</dbReference>
<dbReference type="RefSeq" id="WP_200277415.1">
    <property type="nucleotide sequence ID" value="NZ_JAENII010000003.1"/>
</dbReference>
<keyword evidence="3" id="KW-0464">Manganese</keyword>
<sequence length="393" mass="42845">MRALCILLDSVGCGHAPDAVTFGDEGADTLGHLYERIPGFELPTLASLGLHEVLRSLNPASPASTVPTHPNAGFCHLTERSAGKDTTTGHWELMGAVNDEPFATFKSFPEELVRELECRGRCHFIGNEAASGTEIIHRLGGEHCASGRPILYTSADSVLQIAAHENPAVFGLDRLLELCRTSRELLDERGIRIGRVIARPFVGGTPETFQRTSNRHDYSLMPPPTVLNRLSDAGVKTIGIGKISDIFAGSGIDESHPTRSNADGMATIERIWDEHDGSPQFIFANLVDFDMLYGHRRDPEGYATALHEFDAWLSGFLPKVGADFLMITADHGNDPYFTGTDHTRERVPLLTLNAPENPTTCTFHEVADLLRAHFHEIYHTSASQTVAAGSTPA</sequence>
<dbReference type="AlphaFoldDB" id="A0A934R8V4"/>
<keyword evidence="6" id="KW-0413">Isomerase</keyword>
<dbReference type="EC" id="5.4.2.7" evidence="4"/>
<dbReference type="Gene3D" id="3.30.70.1250">
    <property type="entry name" value="Phosphopentomutase"/>
    <property type="match status" value="1"/>
</dbReference>
<reference evidence="6" key="1">
    <citation type="submission" date="2021-01" db="EMBL/GenBank/DDBJ databases">
        <title>Modified the classification status of verrucomicrobia.</title>
        <authorList>
            <person name="Feng X."/>
        </authorList>
    </citation>
    <scope>NUCLEOTIDE SEQUENCE</scope>
    <source>
        <strain evidence="6">KCTC 22201</strain>
    </source>
</reference>
<dbReference type="NCBIfam" id="TIGR01696">
    <property type="entry name" value="deoB"/>
    <property type="match status" value="1"/>
</dbReference>
<dbReference type="GO" id="GO:0008973">
    <property type="term" value="F:phosphopentomutase activity"/>
    <property type="evidence" value="ECO:0007669"/>
    <property type="project" value="UniProtKB-UniRule"/>
</dbReference>
<dbReference type="Pfam" id="PF01676">
    <property type="entry name" value="Metalloenzyme"/>
    <property type="match status" value="1"/>
</dbReference>
<evidence type="ECO:0000256" key="2">
    <source>
        <dbReference type="ARBA" id="ARBA00022723"/>
    </source>
</evidence>
<protein>
    <recommendedName>
        <fullName evidence="4">Phosphopentomutase</fullName>
        <ecNumber evidence="4">5.4.2.7</ecNumber>
    </recommendedName>
</protein>
<dbReference type="PIRSF" id="PIRSF001491">
    <property type="entry name" value="Ppentomutase"/>
    <property type="match status" value="1"/>
</dbReference>
<accession>A0A934R8V4</accession>
<dbReference type="PANTHER" id="PTHR21110">
    <property type="entry name" value="PHOSPHOPENTOMUTASE"/>
    <property type="match status" value="1"/>
</dbReference>
<dbReference type="SUPFAM" id="SSF143856">
    <property type="entry name" value="DeoB insert domain-like"/>
    <property type="match status" value="1"/>
</dbReference>
<gene>
    <name evidence="6" type="ORF">JIN81_05420</name>
</gene>
<dbReference type="CDD" id="cd16009">
    <property type="entry name" value="PPM"/>
    <property type="match status" value="1"/>
</dbReference>
<dbReference type="SUPFAM" id="SSF53649">
    <property type="entry name" value="Alkaline phosphatase-like"/>
    <property type="match status" value="1"/>
</dbReference>
<evidence type="ECO:0000313" key="7">
    <source>
        <dbReference type="Proteomes" id="UP000658278"/>
    </source>
</evidence>
<dbReference type="PANTHER" id="PTHR21110:SF0">
    <property type="entry name" value="PHOSPHOPENTOMUTASE"/>
    <property type="match status" value="1"/>
</dbReference>
<dbReference type="GO" id="GO:0009117">
    <property type="term" value="P:nucleotide metabolic process"/>
    <property type="evidence" value="ECO:0007669"/>
    <property type="project" value="UniProtKB-UniRule"/>
</dbReference>
<dbReference type="InterPro" id="IPR017850">
    <property type="entry name" value="Alkaline_phosphatase_core_sf"/>
</dbReference>
<evidence type="ECO:0000256" key="4">
    <source>
        <dbReference type="NCBIfam" id="TIGR01696"/>
    </source>
</evidence>
<dbReference type="EMBL" id="JAENII010000003">
    <property type="protein sequence ID" value="MBK1826447.1"/>
    <property type="molecule type" value="Genomic_DNA"/>
</dbReference>
<comment type="caution">
    <text evidence="6">The sequence shown here is derived from an EMBL/GenBank/DDBJ whole genome shotgun (WGS) entry which is preliminary data.</text>
</comment>
<keyword evidence="7" id="KW-1185">Reference proteome</keyword>
<evidence type="ECO:0000259" key="5">
    <source>
        <dbReference type="Pfam" id="PF01676"/>
    </source>
</evidence>
<evidence type="ECO:0000256" key="1">
    <source>
        <dbReference type="ARBA" id="ARBA00010373"/>
    </source>
</evidence>
<organism evidence="6 7">
    <name type="scientific">Haloferula rosea</name>
    <dbReference type="NCBI Taxonomy" id="490093"/>
    <lineage>
        <taxon>Bacteria</taxon>
        <taxon>Pseudomonadati</taxon>
        <taxon>Verrucomicrobiota</taxon>
        <taxon>Verrucomicrobiia</taxon>
        <taxon>Verrucomicrobiales</taxon>
        <taxon>Verrucomicrobiaceae</taxon>
        <taxon>Haloferula</taxon>
    </lineage>
</organism>
<dbReference type="Proteomes" id="UP000658278">
    <property type="component" value="Unassembled WGS sequence"/>
</dbReference>
<proteinExistence type="inferred from homology"/>
<keyword evidence="2" id="KW-0479">Metal-binding</keyword>
<feature type="domain" description="Metalloenzyme" evidence="5">
    <location>
        <begin position="1"/>
        <end position="358"/>
    </location>
</feature>
<dbReference type="InterPro" id="IPR006124">
    <property type="entry name" value="Metalloenzyme"/>
</dbReference>
<dbReference type="NCBIfam" id="NF003766">
    <property type="entry name" value="PRK05362.1"/>
    <property type="match status" value="1"/>
</dbReference>
<dbReference type="GO" id="GO:0005829">
    <property type="term" value="C:cytosol"/>
    <property type="evidence" value="ECO:0007669"/>
    <property type="project" value="TreeGrafter"/>
</dbReference>
<dbReference type="GO" id="GO:0043094">
    <property type="term" value="P:metabolic compound salvage"/>
    <property type="evidence" value="ECO:0007669"/>
    <property type="project" value="UniProtKB-UniRule"/>
</dbReference>
<evidence type="ECO:0000256" key="3">
    <source>
        <dbReference type="ARBA" id="ARBA00023211"/>
    </source>
</evidence>
<dbReference type="Gene3D" id="3.40.720.10">
    <property type="entry name" value="Alkaline Phosphatase, subunit A"/>
    <property type="match status" value="1"/>
</dbReference>
<dbReference type="GO" id="GO:0000287">
    <property type="term" value="F:magnesium ion binding"/>
    <property type="evidence" value="ECO:0007669"/>
    <property type="project" value="UniProtKB-UniRule"/>
</dbReference>
<comment type="similarity">
    <text evidence="1">Belongs to the phosphopentomutase family.</text>
</comment>
<dbReference type="InterPro" id="IPR024052">
    <property type="entry name" value="Phosphopentomutase_DeoB_cap_sf"/>
</dbReference>
<evidence type="ECO:0000313" key="6">
    <source>
        <dbReference type="EMBL" id="MBK1826447.1"/>
    </source>
</evidence>
<name>A0A934R8V4_9BACT</name>